<dbReference type="Pfam" id="PF12146">
    <property type="entry name" value="Hydrolase_4"/>
    <property type="match status" value="1"/>
</dbReference>
<dbReference type="AlphaFoldDB" id="A0A6J6YQI4"/>
<dbReference type="SUPFAM" id="SSF53474">
    <property type="entry name" value="alpha/beta-Hydrolases"/>
    <property type="match status" value="1"/>
</dbReference>
<dbReference type="PANTHER" id="PTHR43798:SF31">
    <property type="entry name" value="AB HYDROLASE SUPERFAMILY PROTEIN YCLE"/>
    <property type="match status" value="1"/>
</dbReference>
<organism evidence="3">
    <name type="scientific">freshwater metagenome</name>
    <dbReference type="NCBI Taxonomy" id="449393"/>
    <lineage>
        <taxon>unclassified sequences</taxon>
        <taxon>metagenomes</taxon>
        <taxon>ecological metagenomes</taxon>
    </lineage>
</organism>
<sequence>MKSFGVLCLHGLGGTPHSIMPITAAIHEAGYTVVAPHLIGHGTTPEDLIDCTWNDWMQGVLEAAEALSRRCGAVVVVGQSMGATLALLTAAHRNDIRGVAVINPVVLPPDPDATEHFEYLIERGRTMQPAGESDIRDPSARDSAYAELPLRSLIELGRGATLANATMATLNVPLLIASSDHDNVVDQGNSDALEHTVIAAGHGPVTRLRLANSGHVAALDFDRELLCNELLTWLANLTDESAASV</sequence>
<dbReference type="PIRSF" id="PIRSF017388">
    <property type="entry name" value="Esterase_lipase"/>
    <property type="match status" value="1"/>
</dbReference>
<dbReference type="Gene3D" id="3.40.50.1820">
    <property type="entry name" value="alpha/beta hydrolase"/>
    <property type="match status" value="1"/>
</dbReference>
<dbReference type="PANTHER" id="PTHR43798">
    <property type="entry name" value="MONOACYLGLYCEROL LIPASE"/>
    <property type="match status" value="1"/>
</dbReference>
<keyword evidence="1" id="KW-0378">Hydrolase</keyword>
<accession>A0A6J6YQI4</accession>
<evidence type="ECO:0000256" key="1">
    <source>
        <dbReference type="ARBA" id="ARBA00022801"/>
    </source>
</evidence>
<protein>
    <submittedName>
        <fullName evidence="3">Unannotated protein</fullName>
    </submittedName>
</protein>
<feature type="domain" description="Serine aminopeptidase S33" evidence="2">
    <location>
        <begin position="6"/>
        <end position="196"/>
    </location>
</feature>
<dbReference type="GO" id="GO:0016020">
    <property type="term" value="C:membrane"/>
    <property type="evidence" value="ECO:0007669"/>
    <property type="project" value="TreeGrafter"/>
</dbReference>
<name>A0A6J6YQI4_9ZZZZ</name>
<gene>
    <name evidence="3" type="ORF">UFOPK2992_01545</name>
</gene>
<dbReference type="InterPro" id="IPR022742">
    <property type="entry name" value="Hydrolase_4"/>
</dbReference>
<dbReference type="GO" id="GO:0052689">
    <property type="term" value="F:carboxylic ester hydrolase activity"/>
    <property type="evidence" value="ECO:0007669"/>
    <property type="project" value="InterPro"/>
</dbReference>
<dbReference type="InterPro" id="IPR012354">
    <property type="entry name" value="Esterase_lipase"/>
</dbReference>
<dbReference type="InterPro" id="IPR029058">
    <property type="entry name" value="AB_hydrolase_fold"/>
</dbReference>
<dbReference type="EMBL" id="CAFAAI010000298">
    <property type="protein sequence ID" value="CAB4810484.1"/>
    <property type="molecule type" value="Genomic_DNA"/>
</dbReference>
<evidence type="ECO:0000259" key="2">
    <source>
        <dbReference type="Pfam" id="PF12146"/>
    </source>
</evidence>
<reference evidence="3" key="1">
    <citation type="submission" date="2020-05" db="EMBL/GenBank/DDBJ databases">
        <authorList>
            <person name="Chiriac C."/>
            <person name="Salcher M."/>
            <person name="Ghai R."/>
            <person name="Kavagutti S V."/>
        </authorList>
    </citation>
    <scope>NUCLEOTIDE SEQUENCE</scope>
</reference>
<evidence type="ECO:0000313" key="3">
    <source>
        <dbReference type="EMBL" id="CAB4810484.1"/>
    </source>
</evidence>
<dbReference type="InterPro" id="IPR050266">
    <property type="entry name" value="AB_hydrolase_sf"/>
</dbReference>
<proteinExistence type="predicted"/>